<sequence>MRSAYLSSRVIPLPSIPENEFLITPENVELENHSAIMEYSLVDPPSLPKWESDCDESTSKQMECRMLQWPFYMLLGLITVAILVSIAWDNILTCIVGRNMGLIPGH</sequence>
<proteinExistence type="predicted"/>
<protein>
    <submittedName>
        <fullName evidence="2">Uncharacterized protein</fullName>
    </submittedName>
</protein>
<feature type="transmembrane region" description="Helical" evidence="1">
    <location>
        <begin position="69"/>
        <end position="88"/>
    </location>
</feature>
<evidence type="ECO:0000256" key="1">
    <source>
        <dbReference type="SAM" id="Phobius"/>
    </source>
</evidence>
<keyword evidence="1" id="KW-0812">Transmembrane</keyword>
<keyword evidence="3" id="KW-1185">Reference proteome</keyword>
<accession>A0AAD6CSD2</accession>
<evidence type="ECO:0000313" key="2">
    <source>
        <dbReference type="EMBL" id="KAJ5537889.1"/>
    </source>
</evidence>
<keyword evidence="1" id="KW-1133">Transmembrane helix</keyword>
<organism evidence="2 3">
    <name type="scientific">Penicillium frequentans</name>
    <dbReference type="NCBI Taxonomy" id="3151616"/>
    <lineage>
        <taxon>Eukaryota</taxon>
        <taxon>Fungi</taxon>
        <taxon>Dikarya</taxon>
        <taxon>Ascomycota</taxon>
        <taxon>Pezizomycotina</taxon>
        <taxon>Eurotiomycetes</taxon>
        <taxon>Eurotiomycetidae</taxon>
        <taxon>Eurotiales</taxon>
        <taxon>Aspergillaceae</taxon>
        <taxon>Penicillium</taxon>
    </lineage>
</organism>
<dbReference type="AlphaFoldDB" id="A0AAD6CSD2"/>
<comment type="caution">
    <text evidence="2">The sequence shown here is derived from an EMBL/GenBank/DDBJ whole genome shotgun (WGS) entry which is preliminary data.</text>
</comment>
<dbReference type="EMBL" id="JAQIZZ010000006">
    <property type="protein sequence ID" value="KAJ5537889.1"/>
    <property type="molecule type" value="Genomic_DNA"/>
</dbReference>
<name>A0AAD6CSD2_9EURO</name>
<evidence type="ECO:0000313" key="3">
    <source>
        <dbReference type="Proteomes" id="UP001220324"/>
    </source>
</evidence>
<keyword evidence="1" id="KW-0472">Membrane</keyword>
<reference evidence="2 3" key="1">
    <citation type="journal article" date="2023" name="IMA Fungus">
        <title>Comparative genomic study of the Penicillium genus elucidates a diverse pangenome and 15 lateral gene transfer events.</title>
        <authorList>
            <person name="Petersen C."/>
            <person name="Sorensen T."/>
            <person name="Nielsen M.R."/>
            <person name="Sondergaard T.E."/>
            <person name="Sorensen J.L."/>
            <person name="Fitzpatrick D.A."/>
            <person name="Frisvad J.C."/>
            <person name="Nielsen K.L."/>
        </authorList>
    </citation>
    <scope>NUCLEOTIDE SEQUENCE [LARGE SCALE GENOMIC DNA]</scope>
    <source>
        <strain evidence="2 3">IBT 35679</strain>
    </source>
</reference>
<dbReference type="Proteomes" id="UP001220324">
    <property type="component" value="Unassembled WGS sequence"/>
</dbReference>
<gene>
    <name evidence="2" type="ORF">N7494_007368</name>
</gene>